<evidence type="ECO:0000313" key="6">
    <source>
        <dbReference type="Proteomes" id="UP000077280"/>
    </source>
</evidence>
<dbReference type="RefSeq" id="WP_068806399.1">
    <property type="nucleotide sequence ID" value="NZ_CP158977.1"/>
</dbReference>
<feature type="domain" description="NADH:flavin oxidoreductase/NADH oxidase N-terminal" evidence="3">
    <location>
        <begin position="8"/>
        <end position="334"/>
    </location>
</feature>
<evidence type="ECO:0000313" key="7">
    <source>
        <dbReference type="Proteomes" id="UP001275867"/>
    </source>
</evidence>
<dbReference type="InterPro" id="IPR001155">
    <property type="entry name" value="OxRdtase_FMN_N"/>
</dbReference>
<dbReference type="InterPro" id="IPR051799">
    <property type="entry name" value="NADH_flavin_oxidoreductase"/>
</dbReference>
<dbReference type="GO" id="GO:0010181">
    <property type="term" value="F:FMN binding"/>
    <property type="evidence" value="ECO:0007669"/>
    <property type="project" value="InterPro"/>
</dbReference>
<evidence type="ECO:0000259" key="3">
    <source>
        <dbReference type="Pfam" id="PF00724"/>
    </source>
</evidence>
<organism evidence="4 7">
    <name type="scientific">Pediococcus parvulus</name>
    <dbReference type="NCBI Taxonomy" id="54062"/>
    <lineage>
        <taxon>Bacteria</taxon>
        <taxon>Bacillati</taxon>
        <taxon>Bacillota</taxon>
        <taxon>Bacilli</taxon>
        <taxon>Lactobacillales</taxon>
        <taxon>Lactobacillaceae</taxon>
        <taxon>Pediococcus</taxon>
    </lineage>
</organism>
<dbReference type="CDD" id="cd04735">
    <property type="entry name" value="OYE_like_4_FMN"/>
    <property type="match status" value="1"/>
</dbReference>
<dbReference type="Gene3D" id="3.20.20.70">
    <property type="entry name" value="Aldolase class I"/>
    <property type="match status" value="1"/>
</dbReference>
<gene>
    <name evidence="5" type="ORF">A7K95_06530</name>
    <name evidence="4" type="ORF">GA842_08890</name>
</gene>
<dbReference type="EMBL" id="WERX01000032">
    <property type="protein sequence ID" value="MDV7694965.1"/>
    <property type="molecule type" value="Genomic_DNA"/>
</dbReference>
<evidence type="ECO:0000256" key="1">
    <source>
        <dbReference type="ARBA" id="ARBA00022630"/>
    </source>
</evidence>
<keyword evidence="1" id="KW-0285">Flavoprotein</keyword>
<evidence type="ECO:0000256" key="2">
    <source>
        <dbReference type="ARBA" id="ARBA00023002"/>
    </source>
</evidence>
<dbReference type="InterPro" id="IPR013785">
    <property type="entry name" value="Aldolase_TIM"/>
</dbReference>
<reference evidence="5 6" key="1">
    <citation type="submission" date="2016-05" db="EMBL/GenBank/DDBJ databases">
        <title>Draft genome sequence of Pediococcus parvulus 2.6, a probiotic beta-glucan producer strain.</title>
        <authorList>
            <person name="Mohedano M.L."/>
            <person name="Perez-Ramos A."/>
            <person name="Duenas M.T."/>
            <person name="Lamontanara A."/>
            <person name="Orru L."/>
            <person name="Spano G."/>
            <person name="Capozzi V."/>
            <person name="Lopez P."/>
        </authorList>
    </citation>
    <scope>NUCLEOTIDE SEQUENCE [LARGE SCALE GENOMIC DNA]</scope>
    <source>
        <strain evidence="5 6">2.6</strain>
    </source>
</reference>
<dbReference type="SUPFAM" id="SSF51395">
    <property type="entry name" value="FMN-linked oxidoreductases"/>
    <property type="match status" value="1"/>
</dbReference>
<dbReference type="GO" id="GO:0016491">
    <property type="term" value="F:oxidoreductase activity"/>
    <property type="evidence" value="ECO:0007669"/>
    <property type="project" value="UniProtKB-KW"/>
</dbReference>
<protein>
    <submittedName>
        <fullName evidence="4">NADH-dependent flavin oxidoreductase</fullName>
    </submittedName>
</protein>
<reference evidence="4" key="2">
    <citation type="submission" date="2019-10" db="EMBL/GenBank/DDBJ databases">
        <title>Malate fermentation in French cider.</title>
        <authorList>
            <person name="Cousin F.J."/>
            <person name="Medina Fernandez S."/>
            <person name="Misery B."/>
            <person name="Laplace J.-M."/>
            <person name="Cretenet M."/>
        </authorList>
    </citation>
    <scope>NUCLEOTIDE SEQUENCE</scope>
    <source>
        <strain evidence="4">UCMA15901</strain>
    </source>
</reference>
<dbReference type="EMBL" id="LXND01000046">
    <property type="protein sequence ID" value="OAD64087.1"/>
    <property type="molecule type" value="Genomic_DNA"/>
</dbReference>
<sequence length="374" mass="41313">MSDYKFLDPFTFANGATVRNRIVMPPMTERSAFEDGVVSNDEIEYYRKRAGGVGIEITGCANVSELGKGFEGELAVNKDQDVAQLARLASAIKSRGAKAILQIFDAGRMTNSAILRGEQPVSASAVKALRPDSETPRELSEEEVEEVIKDFGSATKRAINAGFDGVEIHGANTYLIQQFFSPHSNRRRDQWGGTLDQRMNFPVGVVEEVRRVVNKYAPATFIVGYRISPEEIENPGIRIADTLALIPSLIESGIDYLHVSLNQVWQTSANDKTDSQPLIEKIQKVVDHKVPMIVVGQITKPAEAEKVIADGFEFAAMGQELIREPNWVQKVIAGDEDAIRYELSPSDLEELGITTPLWEFLNQGFSKTIHITSA</sequence>
<name>A0AAP5TC36_9LACO</name>
<proteinExistence type="predicted"/>
<dbReference type="Proteomes" id="UP000077280">
    <property type="component" value="Unassembled WGS sequence"/>
</dbReference>
<comment type="caution">
    <text evidence="4">The sequence shown here is derived from an EMBL/GenBank/DDBJ whole genome shotgun (WGS) entry which is preliminary data.</text>
</comment>
<dbReference type="Proteomes" id="UP001275867">
    <property type="component" value="Unassembled WGS sequence"/>
</dbReference>
<keyword evidence="6" id="KW-1185">Reference proteome</keyword>
<keyword evidence="2" id="KW-0560">Oxidoreductase</keyword>
<dbReference type="Pfam" id="PF00724">
    <property type="entry name" value="Oxidored_FMN"/>
    <property type="match status" value="1"/>
</dbReference>
<dbReference type="PANTHER" id="PTHR43656">
    <property type="entry name" value="BINDING OXIDOREDUCTASE, PUTATIVE (AFU_ORTHOLOGUE AFUA_2G08260)-RELATED"/>
    <property type="match status" value="1"/>
</dbReference>
<dbReference type="AlphaFoldDB" id="A0AAP5TC36"/>
<evidence type="ECO:0000313" key="4">
    <source>
        <dbReference type="EMBL" id="MDV7694965.1"/>
    </source>
</evidence>
<dbReference type="PANTHER" id="PTHR43656:SF2">
    <property type="entry name" value="BINDING OXIDOREDUCTASE, PUTATIVE (AFU_ORTHOLOGUE AFUA_2G08260)-RELATED"/>
    <property type="match status" value="1"/>
</dbReference>
<accession>A0AAP5TC36</accession>
<evidence type="ECO:0000313" key="5">
    <source>
        <dbReference type="EMBL" id="OAD64087.1"/>
    </source>
</evidence>